<dbReference type="PATRIC" id="fig|271.14.peg.1464"/>
<dbReference type="Gene3D" id="3.20.20.140">
    <property type="entry name" value="Metal-dependent hydrolases"/>
    <property type="match status" value="1"/>
</dbReference>
<reference evidence="1 2" key="1">
    <citation type="submission" date="2015-07" db="EMBL/GenBank/DDBJ databases">
        <authorList>
            <person name="Noorani M."/>
        </authorList>
    </citation>
    <scope>NUCLEOTIDE SEQUENCE [LARGE SCALE GENOMIC DNA]</scope>
    <source>
        <strain evidence="2">ATCC 25104 / DSM 625 / JCM 10724 / NBRC 103206 / NCIMB 11243 / YT-1</strain>
    </source>
</reference>
<evidence type="ECO:0000313" key="2">
    <source>
        <dbReference type="Proteomes" id="UP000037685"/>
    </source>
</evidence>
<proteinExistence type="predicted"/>
<dbReference type="EMBL" id="LHCI01000106">
    <property type="protein sequence ID" value="KOX90200.1"/>
    <property type="molecule type" value="Genomic_DNA"/>
</dbReference>
<name>A0A0N0BLX6_THEAQ</name>
<dbReference type="PROSITE" id="PS51365">
    <property type="entry name" value="RENAL_DIPEPTIDASE_2"/>
    <property type="match status" value="1"/>
</dbReference>
<comment type="caution">
    <text evidence="1">The sequence shown here is derived from an EMBL/GenBank/DDBJ whole genome shotgun (WGS) entry which is preliminary data.</text>
</comment>
<dbReference type="InterPro" id="IPR008257">
    <property type="entry name" value="Pept_M19"/>
</dbReference>
<dbReference type="Proteomes" id="UP000037685">
    <property type="component" value="Unassembled WGS sequence"/>
</dbReference>
<dbReference type="RefSeq" id="WP_053767812.1">
    <property type="nucleotide sequence ID" value="NZ_LHCI01000106.1"/>
</dbReference>
<dbReference type="PANTHER" id="PTHR10443">
    <property type="entry name" value="MICROSOMAL DIPEPTIDASE"/>
    <property type="match status" value="1"/>
</dbReference>
<dbReference type="SUPFAM" id="SSF51556">
    <property type="entry name" value="Metallo-dependent hydrolases"/>
    <property type="match status" value="1"/>
</dbReference>
<evidence type="ECO:0000313" key="1">
    <source>
        <dbReference type="EMBL" id="KOX90200.1"/>
    </source>
</evidence>
<dbReference type="Pfam" id="PF01244">
    <property type="entry name" value="Peptidase_M19"/>
    <property type="match status" value="1"/>
</dbReference>
<sequence>MDPFLVDAHLDLAYNALDLGRDLTLPLKALRQRDPHPDTPVVTLPSLREARVGIAFATLFVEPRAGGLSAWEEALHAQLALYEAWEGMGLVRLLREREDLLRHLERFPQDGTPGLVLLLEGAHPLPEPEALAPLRKRGLRLLSLTWATKNAYAGGNAGPGPLTAKGLALLKAMEDLGVALDLSHLADEALFPALEAYGGPVCATHANARALTPTPRHLSDEALKALAQRGGVLGLVPFSAFLDAGWKRGMERLPLAAFLRHKAHAEAILGPRGVGLGTDWDGGFGLEALPQGLDRHRDLWALGDEGFLGGNWLSWLLSWF</sequence>
<organism evidence="1 2">
    <name type="scientific">Thermus aquaticus</name>
    <dbReference type="NCBI Taxonomy" id="271"/>
    <lineage>
        <taxon>Bacteria</taxon>
        <taxon>Thermotogati</taxon>
        <taxon>Deinococcota</taxon>
        <taxon>Deinococci</taxon>
        <taxon>Thermales</taxon>
        <taxon>Thermaceae</taxon>
        <taxon>Thermus</taxon>
    </lineage>
</organism>
<protein>
    <submittedName>
        <fullName evidence="1">Membrane dipeptidase (Peptidase family M19)</fullName>
    </submittedName>
</protein>
<dbReference type="PANTHER" id="PTHR10443:SF12">
    <property type="entry name" value="DIPEPTIDASE"/>
    <property type="match status" value="1"/>
</dbReference>
<dbReference type="InterPro" id="IPR032466">
    <property type="entry name" value="Metal_Hydrolase"/>
</dbReference>
<dbReference type="GO" id="GO:0006508">
    <property type="term" value="P:proteolysis"/>
    <property type="evidence" value="ECO:0007669"/>
    <property type="project" value="InterPro"/>
</dbReference>
<dbReference type="AlphaFoldDB" id="A0A0N0BLX6"/>
<dbReference type="GO" id="GO:0070573">
    <property type="term" value="F:metallodipeptidase activity"/>
    <property type="evidence" value="ECO:0007669"/>
    <property type="project" value="InterPro"/>
</dbReference>
<accession>A0A0N0BLX6</accession>
<gene>
    <name evidence="1" type="ORF">BVI061214_01388</name>
</gene>